<organism evidence="1 2">
    <name type="scientific">Mycolicibacter terrae</name>
    <dbReference type="NCBI Taxonomy" id="1788"/>
    <lineage>
        <taxon>Bacteria</taxon>
        <taxon>Bacillati</taxon>
        <taxon>Actinomycetota</taxon>
        <taxon>Actinomycetes</taxon>
        <taxon>Mycobacteriales</taxon>
        <taxon>Mycobacteriaceae</taxon>
        <taxon>Mycolicibacter</taxon>
    </lineage>
</organism>
<sequence length="224" mass="24060">MGGDHGRVDPRLDLIRRNTVVGQYLPSRYFEALDVLGVQRHRGDGATTLPRLIQQPRQTSGRCITSGVARGTRRAGRRHLLSGRRAVVGHRRAEYRATVHGDLGVADHCPDGGGQILIGPAGVGHQLGQPTLQRIEVMAVLGRDFPAQPPIRTDRPIVARRSRFDRGPLRLARRDLCPGSVESVGDRGCLTLVIGNVSAVLAQLLSKCVAAVAFPVLESAAGVT</sequence>
<accession>A0ACD2ELB4</accession>
<dbReference type="Proteomes" id="UP000268891">
    <property type="component" value="Unassembled WGS sequence"/>
</dbReference>
<evidence type="ECO:0000313" key="2">
    <source>
        <dbReference type="Proteomes" id="UP000268891"/>
    </source>
</evidence>
<evidence type="ECO:0000313" key="1">
    <source>
        <dbReference type="EMBL" id="RRR43513.1"/>
    </source>
</evidence>
<keyword evidence="2" id="KW-1185">Reference proteome</keyword>
<reference evidence="1" key="1">
    <citation type="submission" date="2018-11" db="EMBL/GenBank/DDBJ databases">
        <authorList>
            <person name="Sattar A."/>
            <person name="Zunita Z."/>
            <person name="Jalila A."/>
            <person name="Saleha A.A."/>
        </authorList>
    </citation>
    <scope>NUCLEOTIDE SEQUENCE</scope>
    <source>
        <strain evidence="1">F12-74</strain>
    </source>
</reference>
<proteinExistence type="predicted"/>
<gene>
    <name evidence="1" type="ORF">EHH44_13845</name>
</gene>
<name>A0ACD2ELB4_9MYCO</name>
<comment type="caution">
    <text evidence="1">The sequence shown here is derived from an EMBL/GenBank/DDBJ whole genome shotgun (WGS) entry which is preliminary data.</text>
</comment>
<protein>
    <submittedName>
        <fullName evidence="1">Uncharacterized protein</fullName>
    </submittedName>
</protein>
<dbReference type="EMBL" id="RRZR01000030">
    <property type="protein sequence ID" value="RRR43513.1"/>
    <property type="molecule type" value="Genomic_DNA"/>
</dbReference>